<dbReference type="SUPFAM" id="SSF46934">
    <property type="entry name" value="UBA-like"/>
    <property type="match status" value="1"/>
</dbReference>
<dbReference type="InterPro" id="IPR057125">
    <property type="entry name" value="NXF1/2/3/5-like_LRR"/>
</dbReference>
<dbReference type="InterPro" id="IPR001611">
    <property type="entry name" value="Leu-rich_rpt"/>
</dbReference>
<evidence type="ECO:0000256" key="11">
    <source>
        <dbReference type="SAM" id="MobiDB-lite"/>
    </source>
</evidence>
<evidence type="ECO:0000256" key="5">
    <source>
        <dbReference type="ARBA" id="ARBA00022614"/>
    </source>
</evidence>
<keyword evidence="3" id="KW-0813">Transport</keyword>
<dbReference type="PDBsum" id="4X2O"/>
<keyword evidence="16 17" id="KW-0002">3D-structure</keyword>
<dbReference type="PDBsum" id="4WP5"/>
<evidence type="ECO:0000256" key="9">
    <source>
        <dbReference type="ARBA" id="ARBA00055253"/>
    </source>
</evidence>
<dbReference type="GO" id="GO:0042272">
    <property type="term" value="C:nuclear RNA export factor complex"/>
    <property type="evidence" value="ECO:0007669"/>
    <property type="project" value="UniProtKB-ARBA"/>
</dbReference>
<protein>
    <recommendedName>
        <fullName evidence="10">mRNA export factor MEX67</fullName>
    </recommendedName>
</protein>
<dbReference type="Pfam" id="PF03943">
    <property type="entry name" value="TAP_C"/>
    <property type="match status" value="1"/>
</dbReference>
<dbReference type="KEGG" id="cthr:CTHT_0059630"/>
<gene>
    <name evidence="14" type="ORF">CTHT_0059630</name>
</gene>
<dbReference type="Pfam" id="PF18444">
    <property type="entry name" value="RRM_9"/>
    <property type="match status" value="1"/>
</dbReference>
<dbReference type="IntAct" id="G0SET4">
    <property type="interactions" value="5"/>
</dbReference>
<dbReference type="RefSeq" id="XP_006696281.1">
    <property type="nucleotide sequence ID" value="XM_006696218.1"/>
</dbReference>
<evidence type="ECO:0000259" key="13">
    <source>
        <dbReference type="PROSITE" id="PS51281"/>
    </source>
</evidence>
<dbReference type="Gene3D" id="3.10.450.50">
    <property type="match status" value="1"/>
</dbReference>
<dbReference type="PROSITE" id="PS51450">
    <property type="entry name" value="LRR"/>
    <property type="match status" value="1"/>
</dbReference>
<dbReference type="Pfam" id="PF24048">
    <property type="entry name" value="LRR_NXF1-5"/>
    <property type="match status" value="1"/>
</dbReference>
<dbReference type="AlphaFoldDB" id="G0SET4"/>
<dbReference type="InterPro" id="IPR005637">
    <property type="entry name" value="TAP_C_dom"/>
</dbReference>
<dbReference type="PDBsum" id="4WP2"/>
<dbReference type="InterPro" id="IPR018222">
    <property type="entry name" value="Nuclear_transport_factor_2_euk"/>
</dbReference>
<evidence type="ECO:0000256" key="7">
    <source>
        <dbReference type="ARBA" id="ARBA00022816"/>
    </source>
</evidence>
<keyword evidence="15" id="KW-1185">Reference proteome</keyword>
<feature type="region of interest" description="Disordered" evidence="11">
    <location>
        <begin position="1"/>
        <end position="74"/>
    </location>
</feature>
<dbReference type="PDBsum" id="4WP6"/>
<evidence type="ECO:0007829" key="18">
    <source>
        <dbReference type="PDB" id="4X2H"/>
    </source>
</evidence>
<dbReference type="PROSITE" id="PS51281">
    <property type="entry name" value="TAP_C"/>
    <property type="match status" value="1"/>
</dbReference>
<reference evidence="18 19" key="3">
    <citation type="journal article" date="2015" name="Structure">
        <title>Structural Characterization of the Chaetomium thermophilum TREX-2 Complex and its Interaction with the mRNA Nuclear Export Factor Mex67:Mtr2.</title>
        <authorList>
            <person name="Dimitrova L."/>
            <person name="Valkov E."/>
            <person name="Aibara S."/>
            <person name="Flemming D."/>
            <person name="McLaughlin S.H."/>
            <person name="Hurt E."/>
            <person name="Stewart M."/>
        </authorList>
    </citation>
    <scope>X-RAY CRYSTALLOGRAPHY (1.80 ANGSTROMS) OF 365-556</scope>
</reference>
<dbReference type="Gene3D" id="3.80.10.10">
    <property type="entry name" value="Ribonuclease Inhibitor"/>
    <property type="match status" value="1"/>
</dbReference>
<dbReference type="InterPro" id="IPR032675">
    <property type="entry name" value="LRR_dom_sf"/>
</dbReference>
<keyword evidence="7" id="KW-0509">mRNA transport</keyword>
<evidence type="ECO:0000256" key="3">
    <source>
        <dbReference type="ARBA" id="ARBA00022448"/>
    </source>
</evidence>
<dbReference type="SUPFAM" id="SSF52058">
    <property type="entry name" value="L domain-like"/>
    <property type="match status" value="1"/>
</dbReference>
<dbReference type="SUPFAM" id="SSF54427">
    <property type="entry name" value="NTF2-like"/>
    <property type="match status" value="1"/>
</dbReference>
<dbReference type="PDB" id="4X2H">
    <property type="method" value="X-ray"/>
    <property type="resolution" value="1.80 A"/>
    <property type="chains" value="A=365-556"/>
</dbReference>
<dbReference type="CDD" id="cd14342">
    <property type="entry name" value="UBA_TAP-C"/>
    <property type="match status" value="1"/>
</dbReference>
<dbReference type="PDB" id="4XM4">
    <property type="method" value="X-ray"/>
    <property type="resolution" value="2.95 A"/>
    <property type="chains" value="A/B/C/D=180-564"/>
</dbReference>
<comment type="similarity">
    <text evidence="2">Belongs to the NXF family.</text>
</comment>
<dbReference type="InterPro" id="IPR002075">
    <property type="entry name" value="NTF2_dom"/>
</dbReference>
<dbReference type="EMBL" id="GL988046">
    <property type="protein sequence ID" value="EGS17950.1"/>
    <property type="molecule type" value="Genomic_DNA"/>
</dbReference>
<comment type="function">
    <text evidence="9">Involved in the export of mRNA from the nucleus to the cytoplasm.</text>
</comment>
<evidence type="ECO:0007829" key="17">
    <source>
        <dbReference type="PDB" id="4WP5"/>
    </source>
</evidence>
<reference evidence="16 17" key="2">
    <citation type="journal article" date="2015" name="Acta Crystallogr. F Struct. Biol. Commun.">
        <title>Structural characterization of the principal mRNA-export factor Mex67-Mtr2 from Chaetomium thermophilum.</title>
        <authorList>
            <person name="Aibara S."/>
            <person name="Valkov E."/>
            <person name="Lamers M.H."/>
            <person name="Dimitrova L."/>
            <person name="Hurt E."/>
            <person name="Stewart M."/>
        </authorList>
    </citation>
    <scope>X-RAY CRYSTALLOGRAPHY (1.70 ANGSTROMS) OF 600-657</scope>
</reference>
<dbReference type="Gene3D" id="1.10.8.10">
    <property type="entry name" value="DNA helicase RuvA subunit, C-terminal domain"/>
    <property type="match status" value="1"/>
</dbReference>
<dbReference type="PANTHER" id="PTHR10662">
    <property type="entry name" value="NUCLEAR RNA EXPORT FACTOR"/>
    <property type="match status" value="1"/>
</dbReference>
<accession>G0SET4</accession>
<name>G0SET4_CHATD</name>
<evidence type="ECO:0000256" key="6">
    <source>
        <dbReference type="ARBA" id="ARBA00022737"/>
    </source>
</evidence>
<dbReference type="PDB" id="4WPM">
    <property type="method" value="X-ray"/>
    <property type="resolution" value="2.40 A"/>
    <property type="chains" value="A/B=93-200"/>
</dbReference>
<organism evidence="15">
    <name type="scientific">Chaetomium thermophilum (strain DSM 1495 / CBS 144.50 / IMI 039719)</name>
    <name type="common">Thermochaetoides thermophila</name>
    <dbReference type="NCBI Taxonomy" id="759272"/>
    <lineage>
        <taxon>Eukaryota</taxon>
        <taxon>Fungi</taxon>
        <taxon>Dikarya</taxon>
        <taxon>Ascomycota</taxon>
        <taxon>Pezizomycotina</taxon>
        <taxon>Sordariomycetes</taxon>
        <taxon>Sordariomycetidae</taxon>
        <taxon>Sordariales</taxon>
        <taxon>Chaetomiaceae</taxon>
        <taxon>Thermochaetoides</taxon>
    </lineage>
</organism>
<dbReference type="PDBsum" id="4XM4"/>
<evidence type="ECO:0000259" key="12">
    <source>
        <dbReference type="PROSITE" id="PS50177"/>
    </source>
</evidence>
<evidence type="ECO:0000256" key="4">
    <source>
        <dbReference type="ARBA" id="ARBA00022490"/>
    </source>
</evidence>
<dbReference type="PDB" id="4WP2">
    <property type="method" value="X-ray"/>
    <property type="resolution" value="1.70 A"/>
    <property type="chains" value="A/B/C/D/E/F/G/H=600-657"/>
</dbReference>
<evidence type="ECO:0000313" key="15">
    <source>
        <dbReference type="Proteomes" id="UP000008066"/>
    </source>
</evidence>
<keyword evidence="5" id="KW-0433">Leucine-rich repeat</keyword>
<dbReference type="GO" id="GO:0016973">
    <property type="term" value="P:poly(A)+ mRNA export from nucleus"/>
    <property type="evidence" value="ECO:0007669"/>
    <property type="project" value="TreeGrafter"/>
</dbReference>
<dbReference type="GO" id="GO:0003723">
    <property type="term" value="F:RNA binding"/>
    <property type="evidence" value="ECO:0007669"/>
    <property type="project" value="TreeGrafter"/>
</dbReference>
<evidence type="ECO:0000256" key="10">
    <source>
        <dbReference type="ARBA" id="ARBA00069694"/>
    </source>
</evidence>
<sequence length="657" mass="71514">MAPPTGPRRGGSAQKTALRPTRGGGISKHRPAPKTDIDGDIAMGGPPADTSKRGSGSSGRGARAGRGGRATSRMAQNIRNYATELAVGSNGAKTQPNKTVIKILGLKNSKAASNPDGGLRSLLDFLERKSKEKITLGRGIIDGDYVWLKVNKDDAQHLLRLNGFTYAGATLTIEETNEPMPALSSQSKLSQAAQETKQKLTSCLARRYNAEQKLLDLSALGTDETLSSLGSFNNQSLAEKSFKALMHLVSNEYKDPEQKNEAIQAVSLARNDILDVGQVYSLAVTLPRLRRLDLSGNNLENLSKISKWQQEFRFLEELHLTGNPVTTLPNYATEIKKWFPSLQILDGQQIRTPQEAAESLKSSFPTPLPQLPSNVRDGENNVASTFLQAFFQLWDHDRLTLIPQFYDSETTFSVVFATDSPQDPASSSCSKFSRNLNILSPRHPSTLQRLFVGSNLIADLWKVLPATRHPSLDQTSQWLIDCHTFPHLADPTGMAPYAMGLMINVNGQCEEADISQNLYGTRTFSRCFILGPSKPGAPHPYRVLSDQLTLHTWKPQPAPQVGTVPPPAVAAPMPGAVPIPTATPAVAPVPPVMGDEPDDATKAQLIAEVSRRTGMNVEYSQMCLTGAANWNLELALQSFEQQKANVPPEAFISQPQV</sequence>
<reference evidence="14 15" key="1">
    <citation type="journal article" date="2011" name="Cell">
        <title>Insight into structure and assembly of the nuclear pore complex by utilizing the genome of a eukaryotic thermophile.</title>
        <authorList>
            <person name="Amlacher S."/>
            <person name="Sarges P."/>
            <person name="Flemming D."/>
            <person name="van Noort V."/>
            <person name="Kunze R."/>
            <person name="Devos D.P."/>
            <person name="Arumugam M."/>
            <person name="Bork P."/>
            <person name="Hurt E."/>
        </authorList>
    </citation>
    <scope>NUCLEOTIDE SEQUENCE [LARGE SCALE GENOMIC DNA]</scope>
    <source>
        <strain evidence="15">DSM 1495 / CBS 144.50 / IMI 039719</strain>
    </source>
</reference>
<dbReference type="HOGENOM" id="CLU_024991_1_0_1"/>
<evidence type="ECO:0000256" key="1">
    <source>
        <dbReference type="ARBA" id="ARBA00004123"/>
    </source>
</evidence>
<dbReference type="PANTHER" id="PTHR10662:SF22">
    <property type="entry name" value="NUCLEAR RNA EXPORT FACTOR 1"/>
    <property type="match status" value="1"/>
</dbReference>
<dbReference type="EvolutionaryTrace" id="G0SET4"/>
<evidence type="ECO:0000313" key="14">
    <source>
        <dbReference type="EMBL" id="EGS17950.1"/>
    </source>
</evidence>
<comment type="subcellular location">
    <subcellularLocation>
        <location evidence="1">Nucleus</location>
    </subcellularLocation>
</comment>
<dbReference type="FunFam" id="3.80.10.10:FF:000296">
    <property type="entry name" value="mRNA export factor MEX67"/>
    <property type="match status" value="1"/>
</dbReference>
<dbReference type="Proteomes" id="UP000008066">
    <property type="component" value="Unassembled WGS sequence"/>
</dbReference>
<dbReference type="SMART" id="SM00804">
    <property type="entry name" value="TAP_C"/>
    <property type="match status" value="1"/>
</dbReference>
<dbReference type="FunFam" id="1.10.8.10:FF:000018">
    <property type="entry name" value="Nuclear RNA export factor 1"/>
    <property type="match status" value="1"/>
</dbReference>
<keyword evidence="6" id="KW-0677">Repeat</keyword>
<dbReference type="OMA" id="YGGHEAW"/>
<feature type="domain" description="TAP-C" evidence="13">
    <location>
        <begin position="600"/>
        <end position="654"/>
    </location>
</feature>
<dbReference type="InterPro" id="IPR032710">
    <property type="entry name" value="NTF2-like_dom_sf"/>
</dbReference>
<feature type="compositionally biased region" description="Gly residues" evidence="11">
    <location>
        <begin position="56"/>
        <end position="68"/>
    </location>
</feature>
<dbReference type="InterPro" id="IPR030217">
    <property type="entry name" value="NXF_fam"/>
</dbReference>
<dbReference type="InterPro" id="IPR009060">
    <property type="entry name" value="UBA-like_sf"/>
</dbReference>
<dbReference type="PDB" id="4WP6">
    <property type="method" value="X-ray"/>
    <property type="resolution" value="1.70 A"/>
    <property type="chains" value="A=191-360"/>
</dbReference>
<comment type="interaction">
    <interactant intactId="EBI-16160203">
        <id>G0SET4</id>
    </interactant>
    <interactant intactId="EBI-16160226">
        <id>G0SG92</id>
        <label>CTHT_0065500</label>
    </interactant>
    <organismsDiffer>false</organismsDiffer>
    <experiments>3</experiments>
</comment>
<evidence type="ECO:0000256" key="8">
    <source>
        <dbReference type="ARBA" id="ARBA00023242"/>
    </source>
</evidence>
<dbReference type="Pfam" id="PF22602">
    <property type="entry name" value="NXF_NTF2"/>
    <property type="match status" value="1"/>
</dbReference>
<evidence type="ECO:0000256" key="2">
    <source>
        <dbReference type="ARBA" id="ARBA00009285"/>
    </source>
</evidence>
<dbReference type="PDB" id="4WP5">
    <property type="method" value="X-ray"/>
    <property type="resolution" value="2.90 A"/>
    <property type="chains" value="A=365-564"/>
</dbReference>
<dbReference type="eggNOG" id="KOG3763">
    <property type="taxonomic scope" value="Eukaryota"/>
</dbReference>
<keyword evidence="4" id="KW-0963">Cytoplasm</keyword>
<dbReference type="PDB" id="4X2O">
    <property type="method" value="X-ray"/>
    <property type="resolution" value="1.85 A"/>
    <property type="chains" value="A=365-556"/>
</dbReference>
<feature type="domain" description="NTF2" evidence="12">
    <location>
        <begin position="382"/>
        <end position="550"/>
    </location>
</feature>
<evidence type="ECO:0007829" key="16">
    <source>
        <dbReference type="PDB" id="4WP2"/>
    </source>
</evidence>
<dbReference type="PROSITE" id="PS50177">
    <property type="entry name" value="NTF2_DOMAIN"/>
    <property type="match status" value="1"/>
</dbReference>
<dbReference type="STRING" id="759272.G0SET4"/>
<dbReference type="PDBsum" id="4X2H"/>
<dbReference type="GeneID" id="18260001"/>
<dbReference type="DIP" id="DIP-61557N"/>
<evidence type="ECO:0007829" key="19">
    <source>
        <dbReference type="PDB" id="4X2O"/>
    </source>
</evidence>
<keyword evidence="8" id="KW-0539">Nucleus</keyword>
<dbReference type="OrthoDB" id="25872at2759"/>
<dbReference type="SMR" id="G0SET4"/>
<dbReference type="InterPro" id="IPR040736">
    <property type="entry name" value="Mex67_RRM"/>
</dbReference>
<proteinExistence type="evidence at protein level"/>
<dbReference type="PDBsum" id="4WPM"/>